<dbReference type="InterPro" id="IPR012676">
    <property type="entry name" value="TGS-like"/>
</dbReference>
<dbReference type="NCBIfam" id="TIGR00231">
    <property type="entry name" value="small_GTP"/>
    <property type="match status" value="1"/>
</dbReference>
<dbReference type="Pfam" id="PF02824">
    <property type="entry name" value="TGS"/>
    <property type="match status" value="1"/>
</dbReference>
<dbReference type="SUPFAM" id="SSF81271">
    <property type="entry name" value="TGS-like"/>
    <property type="match status" value="1"/>
</dbReference>
<sequence>MSLERINEIKAEMARTQKNKATAAHLALLKARLAKLTRELIEPQKSEKKKGSFFEVKKSGIARIGFIGFPSVGKSTLMNQLTNAKSVVAEYEFTTLRAVPGIMEMHQTKIQVLDLPGIIKGAALGSGRGKQVLSVAKTCNVIVLVLDSTKSLVGLSTIKEELEAVGIRLNKKKPNIKFTVTDRGGINLISSIKVNELIIRDVLKEYRINSCEIIVEKHYSGTQDEIETEFIDDLIDTVELYHNQMSIVYVPCVILLNKVDRISKEELEVMCRLHNSFPISSFHGWGIDILKDKLWDELNLIRVFPKPKGQEIDEPVVLKRDSNVIDFCDSIHKNLKDSFGYARIWGTSVKHQAQRVGREHVLEDGDIIQIVKQTPQQ</sequence>
<dbReference type="OrthoDB" id="603at2759"/>
<dbReference type="InterPro" id="IPR012675">
    <property type="entry name" value="Beta-grasp_dom_sf"/>
</dbReference>
<evidence type="ECO:0000313" key="6">
    <source>
        <dbReference type="Proteomes" id="UP000051530"/>
    </source>
</evidence>
<accession>A0A0R0LV23</accession>
<feature type="domain" description="TGS" evidence="4">
    <location>
        <begin position="299"/>
        <end position="372"/>
    </location>
</feature>
<keyword evidence="2" id="KW-0342">GTP-binding</keyword>
<dbReference type="Pfam" id="PF01926">
    <property type="entry name" value="MMR_HSR1"/>
    <property type="match status" value="1"/>
</dbReference>
<dbReference type="Gene3D" id="3.10.20.30">
    <property type="match status" value="1"/>
</dbReference>
<keyword evidence="6" id="KW-1185">Reference proteome</keyword>
<dbReference type="InterPro" id="IPR006073">
    <property type="entry name" value="GTP-bd"/>
</dbReference>
<comment type="caution">
    <text evidence="5">The sequence shown here is derived from an EMBL/GenBank/DDBJ whole genome shotgun (WGS) entry which is preliminary data.</text>
</comment>
<dbReference type="InterPro" id="IPR027417">
    <property type="entry name" value="P-loop_NTPase"/>
</dbReference>
<dbReference type="AlphaFoldDB" id="A0A0R0LV23"/>
<dbReference type="GO" id="GO:0005525">
    <property type="term" value="F:GTP binding"/>
    <property type="evidence" value="ECO:0007669"/>
    <property type="project" value="UniProtKB-KW"/>
</dbReference>
<organism evidence="5 6">
    <name type="scientific">Pseudoloma neurophilia</name>
    <dbReference type="NCBI Taxonomy" id="146866"/>
    <lineage>
        <taxon>Eukaryota</taxon>
        <taxon>Fungi</taxon>
        <taxon>Fungi incertae sedis</taxon>
        <taxon>Microsporidia</taxon>
        <taxon>Pseudoloma</taxon>
    </lineage>
</organism>
<gene>
    <name evidence="5" type="ORF">M153_15630002498</name>
</gene>
<dbReference type="FunFam" id="3.10.20.30:FF:000003">
    <property type="entry name" value="Developmentally-regulated GTP-binding protein 1"/>
    <property type="match status" value="1"/>
</dbReference>
<dbReference type="InterPro" id="IPR031662">
    <property type="entry name" value="GTP-binding_2"/>
</dbReference>
<protein>
    <submittedName>
        <fullName evidence="5">GTP-binding protein DRG1 (ODN superfamily)</fullName>
    </submittedName>
</protein>
<feature type="domain" description="OBG-type G" evidence="3">
    <location>
        <begin position="62"/>
        <end position="299"/>
    </location>
</feature>
<dbReference type="EMBL" id="LGUB01000501">
    <property type="protein sequence ID" value="KRH93080.1"/>
    <property type="molecule type" value="Genomic_DNA"/>
</dbReference>
<dbReference type="InterPro" id="IPR045001">
    <property type="entry name" value="DRG"/>
</dbReference>
<dbReference type="PROSITE" id="PS51710">
    <property type="entry name" value="G_OBG"/>
    <property type="match status" value="1"/>
</dbReference>
<keyword evidence="1" id="KW-0547">Nucleotide-binding</keyword>
<evidence type="ECO:0000259" key="3">
    <source>
        <dbReference type="PROSITE" id="PS51710"/>
    </source>
</evidence>
<dbReference type="Gene3D" id="3.40.50.300">
    <property type="entry name" value="P-loop containing nucleotide triphosphate hydrolases"/>
    <property type="match status" value="1"/>
</dbReference>
<dbReference type="PRINTS" id="PR00326">
    <property type="entry name" value="GTP1OBG"/>
</dbReference>
<dbReference type="PROSITE" id="PS51880">
    <property type="entry name" value="TGS"/>
    <property type="match status" value="1"/>
</dbReference>
<dbReference type="InterPro" id="IPR005225">
    <property type="entry name" value="Small_GTP-bd"/>
</dbReference>
<dbReference type="PANTHER" id="PTHR43127">
    <property type="entry name" value="DEVELOPMENTALLY-REGULATED GTP-BINDING PROTEIN 2"/>
    <property type="match status" value="1"/>
</dbReference>
<dbReference type="InterPro" id="IPR004095">
    <property type="entry name" value="TGS"/>
</dbReference>
<dbReference type="Pfam" id="PF16897">
    <property type="entry name" value="MMR_HSR1_Xtn"/>
    <property type="match status" value="1"/>
</dbReference>
<dbReference type="InterPro" id="IPR006074">
    <property type="entry name" value="GTP1-OBG_CS"/>
</dbReference>
<evidence type="ECO:0000313" key="5">
    <source>
        <dbReference type="EMBL" id="KRH93080.1"/>
    </source>
</evidence>
<dbReference type="SUPFAM" id="SSF52540">
    <property type="entry name" value="P-loop containing nucleoside triphosphate hydrolases"/>
    <property type="match status" value="1"/>
</dbReference>
<evidence type="ECO:0000256" key="1">
    <source>
        <dbReference type="ARBA" id="ARBA00022741"/>
    </source>
</evidence>
<evidence type="ECO:0000259" key="4">
    <source>
        <dbReference type="PROSITE" id="PS51880"/>
    </source>
</evidence>
<reference evidence="5 6" key="1">
    <citation type="submission" date="2015-07" db="EMBL/GenBank/DDBJ databases">
        <title>The genome of Pseudoloma neurophilia, a relevant intracellular parasite of the zebrafish.</title>
        <authorList>
            <person name="Ndikumana S."/>
            <person name="Pelin A."/>
            <person name="Sanders J."/>
            <person name="Corradi N."/>
        </authorList>
    </citation>
    <scope>NUCLEOTIDE SEQUENCE [LARGE SCALE GENOMIC DNA]</scope>
    <source>
        <strain evidence="5 6">MK1</strain>
    </source>
</reference>
<dbReference type="VEuPathDB" id="MicrosporidiaDB:M153_15630002498"/>
<dbReference type="InterPro" id="IPR031167">
    <property type="entry name" value="G_OBG"/>
</dbReference>
<dbReference type="Proteomes" id="UP000051530">
    <property type="component" value="Unassembled WGS sequence"/>
</dbReference>
<proteinExistence type="predicted"/>
<dbReference type="GO" id="GO:1903833">
    <property type="term" value="P:positive regulation of cellular response to amino acid starvation"/>
    <property type="evidence" value="ECO:0007669"/>
    <property type="project" value="UniProtKB-ARBA"/>
</dbReference>
<name>A0A0R0LV23_9MICR</name>
<dbReference type="PROSITE" id="PS00905">
    <property type="entry name" value="GTP1_OBG"/>
    <property type="match status" value="1"/>
</dbReference>
<dbReference type="CDD" id="cd01896">
    <property type="entry name" value="DRG"/>
    <property type="match status" value="1"/>
</dbReference>
<dbReference type="GO" id="GO:0003924">
    <property type="term" value="F:GTPase activity"/>
    <property type="evidence" value="ECO:0007669"/>
    <property type="project" value="InterPro"/>
</dbReference>
<evidence type="ECO:0000256" key="2">
    <source>
        <dbReference type="ARBA" id="ARBA00023134"/>
    </source>
</evidence>